<proteinExistence type="predicted"/>
<dbReference type="AlphaFoldDB" id="A0A1H3BHB9"/>
<feature type="domain" description="Peptidase M1 membrane alanine aminopeptidase" evidence="2">
    <location>
        <begin position="375"/>
        <end position="527"/>
    </location>
</feature>
<gene>
    <name evidence="3" type="ORF">SAMN04488069_101295</name>
</gene>
<accession>A0A1H3BHB9</accession>
<feature type="chain" id="PRO_5011725143" description="Peptidase M1 membrane alanine aminopeptidase domain-containing protein" evidence="1">
    <location>
        <begin position="21"/>
        <end position="624"/>
    </location>
</feature>
<dbReference type="RefSeq" id="WP_092737131.1">
    <property type="nucleotide sequence ID" value="NZ_FNOV01000001.1"/>
</dbReference>
<dbReference type="GO" id="GO:0008270">
    <property type="term" value="F:zinc ion binding"/>
    <property type="evidence" value="ECO:0007669"/>
    <property type="project" value="InterPro"/>
</dbReference>
<evidence type="ECO:0000313" key="4">
    <source>
        <dbReference type="Proteomes" id="UP000199249"/>
    </source>
</evidence>
<dbReference type="GO" id="GO:0008237">
    <property type="term" value="F:metallopeptidase activity"/>
    <property type="evidence" value="ECO:0007669"/>
    <property type="project" value="InterPro"/>
</dbReference>
<evidence type="ECO:0000256" key="1">
    <source>
        <dbReference type="SAM" id="SignalP"/>
    </source>
</evidence>
<dbReference type="SUPFAM" id="SSF55486">
    <property type="entry name" value="Metalloproteases ('zincins'), catalytic domain"/>
    <property type="match status" value="1"/>
</dbReference>
<sequence>MKFPALLAASLLLLPLTLPAQQLPVSRTIRATYDKGTRAENGLPGPKYWQNSADYKIKVRFDPATRRVSGTAAIAYRNASPDSLRQVWFKLYPNLYQKGAPRASGMSPEDVGEGMQLTNFTLNGQAVPAADLRPSFTNLVVPARKAIAPGHTAQMTVDFAYTLNAGSHMRTGQVEPNADFVAYFFPRVAVYDDIDGWNRNPYLGSQEFYNDFANFSVDITVPKNFVVWATGDLTNADQVLTKKYAQRLRQAETQDRITSIITEADLKAGNITATQKPENTWHFEAKNVTDFVFATTDHYVWQSSSLVVDPATKRRTRVDAVYNPQHKDYAEVIDFARKTVEAMSYTFPKWPYPYSHETIFDGLDQMEYPMMVNDNPTETREDGITLTVHEIFHTMFPFYLGTNETKYGWMDEGWATMGEWIISGMIDPKLDDNYGIAPYAAGADTEADLPIMTLSTQQTGTAFYLNSYPKPGLGYLYVQDLLGDELFTKALHTYIRNWQGKHPMPHDFFNAMNAGAGRNLDWFWQRWFFDGGYPDLAIQQVTKTATGYDVVVESKGTKPVPVDLTITFADNSTAKVHRTIAVWESGAKTVTVPVPTTKAAQQMKLGATLVPDSFPKDNVWVAVK</sequence>
<dbReference type="STRING" id="651662.SAMN04488069_101295"/>
<dbReference type="InterPro" id="IPR027268">
    <property type="entry name" value="Peptidase_M4/M1_CTD_sf"/>
</dbReference>
<keyword evidence="1" id="KW-0732">Signal</keyword>
<evidence type="ECO:0000313" key="3">
    <source>
        <dbReference type="EMBL" id="SDX41380.1"/>
    </source>
</evidence>
<dbReference type="InterPro" id="IPR014782">
    <property type="entry name" value="Peptidase_M1_dom"/>
</dbReference>
<dbReference type="EMBL" id="FNOV01000001">
    <property type="protein sequence ID" value="SDX41380.1"/>
    <property type="molecule type" value="Genomic_DNA"/>
</dbReference>
<dbReference type="Gene3D" id="1.10.390.10">
    <property type="entry name" value="Neutral Protease Domain 2"/>
    <property type="match status" value="1"/>
</dbReference>
<dbReference type="CDD" id="cd09604">
    <property type="entry name" value="M1_APN_like"/>
    <property type="match status" value="1"/>
</dbReference>
<dbReference type="OrthoDB" id="9814383at2"/>
<organism evidence="3 4">
    <name type="scientific">Hymenobacter psychrophilus</name>
    <dbReference type="NCBI Taxonomy" id="651662"/>
    <lineage>
        <taxon>Bacteria</taxon>
        <taxon>Pseudomonadati</taxon>
        <taxon>Bacteroidota</taxon>
        <taxon>Cytophagia</taxon>
        <taxon>Cytophagales</taxon>
        <taxon>Hymenobacteraceae</taxon>
        <taxon>Hymenobacter</taxon>
    </lineage>
</organism>
<reference evidence="4" key="1">
    <citation type="submission" date="2016-10" db="EMBL/GenBank/DDBJ databases">
        <authorList>
            <person name="Varghese N."/>
            <person name="Submissions S."/>
        </authorList>
    </citation>
    <scope>NUCLEOTIDE SEQUENCE [LARGE SCALE GENOMIC DNA]</scope>
    <source>
        <strain evidence="4">CGMCC 1.8975</strain>
    </source>
</reference>
<evidence type="ECO:0000259" key="2">
    <source>
        <dbReference type="Pfam" id="PF01433"/>
    </source>
</evidence>
<dbReference type="Pfam" id="PF01433">
    <property type="entry name" value="Peptidase_M1"/>
    <property type="match status" value="1"/>
</dbReference>
<feature type="signal peptide" evidence="1">
    <location>
        <begin position="1"/>
        <end position="20"/>
    </location>
</feature>
<keyword evidence="4" id="KW-1185">Reference proteome</keyword>
<protein>
    <recommendedName>
        <fullName evidence="2">Peptidase M1 membrane alanine aminopeptidase domain-containing protein</fullName>
    </recommendedName>
</protein>
<name>A0A1H3BHB9_9BACT</name>
<dbReference type="Proteomes" id="UP000199249">
    <property type="component" value="Unassembled WGS sequence"/>
</dbReference>